<dbReference type="AlphaFoldDB" id="A0A506UFJ8"/>
<feature type="signal peptide" evidence="3">
    <location>
        <begin position="1"/>
        <end position="48"/>
    </location>
</feature>
<keyword evidence="5" id="KW-1185">Reference proteome</keyword>
<evidence type="ECO:0000256" key="1">
    <source>
        <dbReference type="ARBA" id="ARBA00007469"/>
    </source>
</evidence>
<dbReference type="EMBL" id="VHLH01000002">
    <property type="protein sequence ID" value="TPW32061.1"/>
    <property type="molecule type" value="Genomic_DNA"/>
</dbReference>
<evidence type="ECO:0000256" key="3">
    <source>
        <dbReference type="SAM" id="SignalP"/>
    </source>
</evidence>
<dbReference type="PANTHER" id="PTHR11240">
    <property type="entry name" value="RIBONUCLEASE T2"/>
    <property type="match status" value="1"/>
</dbReference>
<accession>A0A506UFJ8</accession>
<name>A0A506UFJ8_9HYPH</name>
<comment type="caution">
    <text evidence="4">The sequence shown here is derived from an EMBL/GenBank/DDBJ whole genome shotgun (WGS) entry which is preliminary data.</text>
</comment>
<dbReference type="InterPro" id="IPR036430">
    <property type="entry name" value="RNase_T2-like_sf"/>
</dbReference>
<evidence type="ECO:0000256" key="2">
    <source>
        <dbReference type="RuleBase" id="RU004328"/>
    </source>
</evidence>
<keyword evidence="3" id="KW-0732">Signal</keyword>
<dbReference type="Gene3D" id="3.90.730.10">
    <property type="entry name" value="Ribonuclease T2-like"/>
    <property type="match status" value="1"/>
</dbReference>
<dbReference type="InterPro" id="IPR033130">
    <property type="entry name" value="RNase_T2_His_AS_2"/>
</dbReference>
<evidence type="ECO:0000313" key="5">
    <source>
        <dbReference type="Proteomes" id="UP000320314"/>
    </source>
</evidence>
<dbReference type="PROSITE" id="PS00530">
    <property type="entry name" value="RNASE_T2_1"/>
    <property type="match status" value="1"/>
</dbReference>
<dbReference type="GO" id="GO:0006401">
    <property type="term" value="P:RNA catabolic process"/>
    <property type="evidence" value="ECO:0007669"/>
    <property type="project" value="UniProtKB-ARBA"/>
</dbReference>
<dbReference type="PROSITE" id="PS00531">
    <property type="entry name" value="RNASE_T2_2"/>
    <property type="match status" value="1"/>
</dbReference>
<dbReference type="GO" id="GO:0003723">
    <property type="term" value="F:RNA binding"/>
    <property type="evidence" value="ECO:0007669"/>
    <property type="project" value="InterPro"/>
</dbReference>
<dbReference type="CDD" id="cd01062">
    <property type="entry name" value="RNase_T2_prok"/>
    <property type="match status" value="1"/>
</dbReference>
<proteinExistence type="inferred from homology"/>
<organism evidence="4 5">
    <name type="scientific">Pararhizobium mangrovi</name>
    <dbReference type="NCBI Taxonomy" id="2590452"/>
    <lineage>
        <taxon>Bacteria</taxon>
        <taxon>Pseudomonadati</taxon>
        <taxon>Pseudomonadota</taxon>
        <taxon>Alphaproteobacteria</taxon>
        <taxon>Hyphomicrobiales</taxon>
        <taxon>Rhizobiaceae</taxon>
        <taxon>Rhizobium/Agrobacterium group</taxon>
        <taxon>Pararhizobium</taxon>
    </lineage>
</organism>
<dbReference type="InterPro" id="IPR001568">
    <property type="entry name" value="RNase_T2-like"/>
</dbReference>
<reference evidence="4 5" key="1">
    <citation type="submission" date="2019-06" db="EMBL/GenBank/DDBJ databases">
        <authorList>
            <person name="Li M."/>
        </authorList>
    </citation>
    <scope>NUCLEOTIDE SEQUENCE [LARGE SCALE GENOMIC DNA]</scope>
    <source>
        <strain evidence="4 5">BGMRC6574</strain>
    </source>
</reference>
<sequence>MARLRFALLHRSLRKSLLTRSHRPFRRRIALAVTAWIGACATSGPALADGEAPGTFAFYVLALSWAPSYCRDAGRDASPRECGPHTGYGFVVHGLWPQNEHGYPAFCPTTLPDHVPKTLAERMTDLTPDVALIEHEWRKHGTCTGLDQQAYFALVRKARANVAIPRAFASPAPARSADPANVEAAFRMANPGLPSTGIAVTCRNARLSEVRICLTWSLAFRACPEVDANGCNTSRLRLPAAD</sequence>
<dbReference type="SUPFAM" id="SSF55895">
    <property type="entry name" value="Ribonuclease Rh-like"/>
    <property type="match status" value="1"/>
</dbReference>
<dbReference type="Pfam" id="PF00445">
    <property type="entry name" value="Ribonuclease_T2"/>
    <property type="match status" value="1"/>
</dbReference>
<dbReference type="OrthoDB" id="4720638at2"/>
<dbReference type="PANTHER" id="PTHR11240:SF22">
    <property type="entry name" value="RIBONUCLEASE T2"/>
    <property type="match status" value="1"/>
</dbReference>
<feature type="chain" id="PRO_5021362089" evidence="3">
    <location>
        <begin position="49"/>
        <end position="242"/>
    </location>
</feature>
<comment type="similarity">
    <text evidence="1 2">Belongs to the RNase T2 family.</text>
</comment>
<dbReference type="InterPro" id="IPR039378">
    <property type="entry name" value="RNase_T2_prok"/>
</dbReference>
<dbReference type="GO" id="GO:0033897">
    <property type="term" value="F:ribonuclease T2 activity"/>
    <property type="evidence" value="ECO:0007669"/>
    <property type="project" value="InterPro"/>
</dbReference>
<protein>
    <submittedName>
        <fullName evidence="4">Ribonuclease</fullName>
    </submittedName>
</protein>
<gene>
    <name evidence="4" type="ORF">FJU11_02430</name>
</gene>
<dbReference type="InterPro" id="IPR018188">
    <property type="entry name" value="RNase_T2_His_AS_1"/>
</dbReference>
<evidence type="ECO:0000313" key="4">
    <source>
        <dbReference type="EMBL" id="TPW32061.1"/>
    </source>
</evidence>
<dbReference type="Proteomes" id="UP000320314">
    <property type="component" value="Unassembled WGS sequence"/>
</dbReference>